<dbReference type="InterPro" id="IPR039102">
    <property type="entry name" value="FAM13"/>
</dbReference>
<feature type="compositionally biased region" description="Basic and acidic residues" evidence="2">
    <location>
        <begin position="430"/>
        <end position="441"/>
    </location>
</feature>
<comment type="similarity">
    <text evidence="1">Belongs to the FAM13 family.</text>
</comment>
<dbReference type="EMBL" id="JAKROA010000003">
    <property type="protein sequence ID" value="KAL5108407.1"/>
    <property type="molecule type" value="Genomic_DNA"/>
</dbReference>
<reference evidence="4 5" key="1">
    <citation type="journal article" date="2022" name="Front. Cell. Infect. Microbiol.">
        <title>The Genomes of Two Strains of Taenia crassiceps the Animal Model for the Study of Human Cysticercosis.</title>
        <authorList>
            <person name="Bobes R.J."/>
            <person name="Estrada K."/>
            <person name="Rios-Valencia D.G."/>
            <person name="Calderon-Gallegos A."/>
            <person name="de la Torre P."/>
            <person name="Carrero J.C."/>
            <person name="Sanchez-Flores A."/>
            <person name="Laclette J.P."/>
        </authorList>
    </citation>
    <scope>NUCLEOTIDE SEQUENCE [LARGE SCALE GENOMIC DNA]</scope>
    <source>
        <strain evidence="4">WFUcys</strain>
    </source>
</reference>
<dbReference type="CDD" id="cd00159">
    <property type="entry name" value="RhoGAP"/>
    <property type="match status" value="1"/>
</dbReference>
<dbReference type="PROSITE" id="PS50238">
    <property type="entry name" value="RHOGAP"/>
    <property type="match status" value="1"/>
</dbReference>
<sequence>MERIVQKLNSPLLKRKSLGDRNRSFGVPLKSLFYKKSSLVPRIVENICEFLLTFGFHTEGIFRVNGSAKAIASLRSQFDVTCAADLNSSECGDIHAICGVFKLFLREIPEGLIPDAATRQTVKIMDQLKDEKPQCLLKLRNVVASLPEENYNLLRYVCHFLRELASNEASTKMSAANFGIVFGPCLFKCGLGVQGLRQQNLSNLATTYFITHFEIIFSISPLVSSSGHHFSLLKSATSLNSLLQRRRFGAPRPSIVAAASTEEAMEEGVEGNLYSRAISSRGDSASPLLSAPVTNCSDIATHSTSSLPLSPSRKWLYSDAEEVELRSHGALARELASIMTSISIPSVPKLSQLSDSTPTSNAIFATMEAPSSPLKKGVEEDEAEISTLSPSHVAAEDLARSLPSLVHLCHHDQHHLRHRHHEYHGWRERCGEHEGSGEKTSSDSSSTTSLLEVAAAPAFSQLLTESTTETTAHTLTVDEEFEHTHAYLSSPVVDDMHSAFPTSDAEEDDQNEEDVEEEGATASKILLPPTTFLEPNIVLLMLFHPPSSTMNRDFAFITLFIHPSDDCVPPIQPVSPPRILIANPVCQSVTPRPRHILTWPRKRNILSRLRNRRSLDVCIRLTDRPTGDETTTFSSASKVRLVEPSSSLDICLPDPIHLEVAGFLTVLQAVMETRRKECRRPEDVEQMSSAELAQEKLDLQKCLLYFEKAKGRPLDPTTKRVMKPIYDRYRCVRRMVRLASNSAVHLSRGHSICSAPQPSVDSDRTLAGITVVEPSQTAEAVELEEPEPLINLESSLMPEALLGTSFTNFSQTETDQTASLISNEMESPSSFFLNWRLTLLEFIQLARKLDSKELTRGRAEILSVKHKLQRFLHDYEKSVQEATNHPPSKRDRDGLRSEYNRYRDCKQRLYVIDRFIEKPQINPESLIVDAQLVGRAHRRRKVVESVAGNDEIIQQKLSTITKTATPML</sequence>
<evidence type="ECO:0000313" key="4">
    <source>
        <dbReference type="EMBL" id="KAL5108407.1"/>
    </source>
</evidence>
<dbReference type="PANTHER" id="PTHR15904">
    <property type="entry name" value="FAM13"/>
    <property type="match status" value="1"/>
</dbReference>
<dbReference type="PANTHER" id="PTHR15904:SF17">
    <property type="entry name" value="RHO-GAP DOMAIN-CONTAINING PROTEIN"/>
    <property type="match status" value="1"/>
</dbReference>
<name>A0ABR4QFT5_9CEST</name>
<feature type="compositionally biased region" description="Basic and acidic residues" evidence="2">
    <location>
        <begin position="888"/>
        <end position="897"/>
    </location>
</feature>
<dbReference type="Proteomes" id="UP001651158">
    <property type="component" value="Unassembled WGS sequence"/>
</dbReference>
<gene>
    <name evidence="4" type="ORF">TcWFU_000869</name>
</gene>
<dbReference type="Pfam" id="PF26116">
    <property type="entry name" value="FAM13A"/>
    <property type="match status" value="1"/>
</dbReference>
<evidence type="ECO:0000256" key="2">
    <source>
        <dbReference type="SAM" id="MobiDB-lite"/>
    </source>
</evidence>
<organism evidence="4 5">
    <name type="scientific">Taenia crassiceps</name>
    <dbReference type="NCBI Taxonomy" id="6207"/>
    <lineage>
        <taxon>Eukaryota</taxon>
        <taxon>Metazoa</taxon>
        <taxon>Spiralia</taxon>
        <taxon>Lophotrochozoa</taxon>
        <taxon>Platyhelminthes</taxon>
        <taxon>Cestoda</taxon>
        <taxon>Eucestoda</taxon>
        <taxon>Cyclophyllidea</taxon>
        <taxon>Taeniidae</taxon>
        <taxon>Taenia</taxon>
    </lineage>
</organism>
<feature type="region of interest" description="Disordered" evidence="2">
    <location>
        <begin position="430"/>
        <end position="449"/>
    </location>
</feature>
<dbReference type="Gene3D" id="1.10.555.10">
    <property type="entry name" value="Rho GTPase activation protein"/>
    <property type="match status" value="1"/>
</dbReference>
<feature type="domain" description="Rho-GAP" evidence="3">
    <location>
        <begin position="27"/>
        <end position="217"/>
    </location>
</feature>
<dbReference type="InterPro" id="IPR000198">
    <property type="entry name" value="RhoGAP_dom"/>
</dbReference>
<feature type="region of interest" description="Disordered" evidence="2">
    <location>
        <begin position="878"/>
        <end position="897"/>
    </location>
</feature>
<dbReference type="Pfam" id="PF00620">
    <property type="entry name" value="RhoGAP"/>
    <property type="match status" value="1"/>
</dbReference>
<dbReference type="SUPFAM" id="SSF48350">
    <property type="entry name" value="GTPase activation domain, GAP"/>
    <property type="match status" value="1"/>
</dbReference>
<keyword evidence="5" id="KW-1185">Reference proteome</keyword>
<protein>
    <submittedName>
        <fullName evidence="4">Protein FAM13A</fullName>
    </submittedName>
</protein>
<dbReference type="InterPro" id="IPR059029">
    <property type="entry name" value="FAM13A_dom"/>
</dbReference>
<evidence type="ECO:0000313" key="5">
    <source>
        <dbReference type="Proteomes" id="UP001651158"/>
    </source>
</evidence>
<feature type="compositionally biased region" description="Acidic residues" evidence="2">
    <location>
        <begin position="504"/>
        <end position="519"/>
    </location>
</feature>
<evidence type="ECO:0000259" key="3">
    <source>
        <dbReference type="PROSITE" id="PS50238"/>
    </source>
</evidence>
<dbReference type="SMART" id="SM00324">
    <property type="entry name" value="RhoGAP"/>
    <property type="match status" value="1"/>
</dbReference>
<comment type="caution">
    <text evidence="4">The sequence shown here is derived from an EMBL/GenBank/DDBJ whole genome shotgun (WGS) entry which is preliminary data.</text>
</comment>
<dbReference type="InterPro" id="IPR008936">
    <property type="entry name" value="Rho_GTPase_activation_prot"/>
</dbReference>
<feature type="region of interest" description="Disordered" evidence="2">
    <location>
        <begin position="496"/>
        <end position="522"/>
    </location>
</feature>
<proteinExistence type="inferred from homology"/>
<evidence type="ECO:0000256" key="1">
    <source>
        <dbReference type="ARBA" id="ARBA00007549"/>
    </source>
</evidence>
<accession>A0ABR4QFT5</accession>